<sequence length="638" mass="70646">MAPLNAIPSGDASPSHSAGPAANHLAHATNDRRRRRTNARRTQRKFLVYPSDQLKMLNNGTERGAKDGKTNKNGTWGRTNHDREEDGIGKNGLMRTEADGAENSWTRETERNGISRIEFDRTEMNGLRTKLNGTEQNGTKTESDGMALNGKRTEQNGREMNGRRSELEELMTNGTGKLGGQEKRHGNGTEEKQFWGMRTKTKWEDEEEQRNGISNAINGIDEMSTDGQSTARTEMKENGMGWGPHSVTDRLLTEEDAVESATGGQSSQLLLNGQQSQHFGHVAKLHSFWEEMPISSSSLLCMDEEQETEQKQQQHHRRPTTLSPRAVLAAHLPKTVPKSNDYEEESHAIKRQRCTLREQLVGVPSVAAPWEATAAERLGTRRSKVIMLGDSGVGKTSIVFSHKYGPNPALLNSPSNATIGASYTNFDMSVFNAIRVQLQIWDTAGQERFRCMVPLYMRNASAAVLVYDITNRESFEQIEQWHNEVLRCPTALEEPIFVLIGNKADQQDENREVAEGEGVQKALRLNAHFFEVSSVDSEVIRSIFKLVAEKIVLQSANVESAREADEAIFGGWPNERTAAPADGKSDGKSPVIRLGPEDFDWAAQLLISGRNWWRWAAGDGAPARTAAIVAGGNCCAAL</sequence>
<feature type="compositionally biased region" description="Basic residues" evidence="3">
    <location>
        <begin position="32"/>
        <end position="44"/>
    </location>
</feature>
<evidence type="ECO:0000313" key="5">
    <source>
        <dbReference type="Proteomes" id="UP001620645"/>
    </source>
</evidence>
<dbReference type="InterPro" id="IPR005225">
    <property type="entry name" value="Small_GTP-bd"/>
</dbReference>
<proteinExistence type="inferred from homology"/>
<dbReference type="InterPro" id="IPR001806">
    <property type="entry name" value="Small_GTPase"/>
</dbReference>
<keyword evidence="5" id="KW-1185">Reference proteome</keyword>
<dbReference type="FunFam" id="3.40.50.300:FF:001462">
    <property type="entry name" value="Small GTP-binding protein, putative"/>
    <property type="match status" value="1"/>
</dbReference>
<dbReference type="Proteomes" id="UP001620645">
    <property type="component" value="Unassembled WGS sequence"/>
</dbReference>
<dbReference type="GO" id="GO:0000166">
    <property type="term" value="F:nucleotide binding"/>
    <property type="evidence" value="ECO:0007669"/>
    <property type="project" value="UniProtKB-KW"/>
</dbReference>
<feature type="compositionally biased region" description="Polar residues" evidence="3">
    <location>
        <begin position="131"/>
        <end position="140"/>
    </location>
</feature>
<dbReference type="SMART" id="SM00176">
    <property type="entry name" value="RAN"/>
    <property type="match status" value="1"/>
</dbReference>
<comment type="caution">
    <text evidence="4">The sequence shown here is derived from an EMBL/GenBank/DDBJ whole genome shotgun (WGS) entry which is preliminary data.</text>
</comment>
<dbReference type="AlphaFoldDB" id="A0ABD2II50"/>
<dbReference type="SMART" id="SM00174">
    <property type="entry name" value="RHO"/>
    <property type="match status" value="1"/>
</dbReference>
<dbReference type="SMART" id="SM00173">
    <property type="entry name" value="RAS"/>
    <property type="match status" value="1"/>
</dbReference>
<dbReference type="PRINTS" id="PR00449">
    <property type="entry name" value="RASTRNSFRMNG"/>
</dbReference>
<keyword evidence="2" id="KW-0547">Nucleotide-binding</keyword>
<dbReference type="InterPro" id="IPR027417">
    <property type="entry name" value="P-loop_NTPase"/>
</dbReference>
<accession>A0ABD2II50</accession>
<evidence type="ECO:0000256" key="2">
    <source>
        <dbReference type="ARBA" id="ARBA00022741"/>
    </source>
</evidence>
<comment type="similarity">
    <text evidence="1">Belongs to the small GTPase superfamily. Rab family.</text>
</comment>
<evidence type="ECO:0000313" key="4">
    <source>
        <dbReference type="EMBL" id="KAL3078811.1"/>
    </source>
</evidence>
<dbReference type="EMBL" id="JBICCN010000309">
    <property type="protein sequence ID" value="KAL3078811.1"/>
    <property type="molecule type" value="Genomic_DNA"/>
</dbReference>
<feature type="region of interest" description="Disordered" evidence="3">
    <location>
        <begin position="130"/>
        <end position="163"/>
    </location>
</feature>
<feature type="compositionally biased region" description="Basic and acidic residues" evidence="3">
    <location>
        <begin position="79"/>
        <end position="88"/>
    </location>
</feature>
<name>A0ABD2II50_HETSC</name>
<dbReference type="Gene3D" id="3.40.50.300">
    <property type="entry name" value="P-loop containing nucleotide triphosphate hydrolases"/>
    <property type="match status" value="1"/>
</dbReference>
<dbReference type="SMART" id="SM00175">
    <property type="entry name" value="RAB"/>
    <property type="match status" value="1"/>
</dbReference>
<dbReference type="PANTHER" id="PTHR47978">
    <property type="match status" value="1"/>
</dbReference>
<dbReference type="CDD" id="cd00154">
    <property type="entry name" value="Rab"/>
    <property type="match status" value="1"/>
</dbReference>
<dbReference type="NCBIfam" id="TIGR00231">
    <property type="entry name" value="small_GTP"/>
    <property type="match status" value="1"/>
</dbReference>
<evidence type="ECO:0000256" key="1">
    <source>
        <dbReference type="ARBA" id="ARBA00006270"/>
    </source>
</evidence>
<organism evidence="4 5">
    <name type="scientific">Heterodera schachtii</name>
    <name type="common">Sugarbeet cyst nematode worm</name>
    <name type="synonym">Tylenchus schachtii</name>
    <dbReference type="NCBI Taxonomy" id="97005"/>
    <lineage>
        <taxon>Eukaryota</taxon>
        <taxon>Metazoa</taxon>
        <taxon>Ecdysozoa</taxon>
        <taxon>Nematoda</taxon>
        <taxon>Chromadorea</taxon>
        <taxon>Rhabditida</taxon>
        <taxon>Tylenchina</taxon>
        <taxon>Tylenchomorpha</taxon>
        <taxon>Tylenchoidea</taxon>
        <taxon>Heteroderidae</taxon>
        <taxon>Heteroderinae</taxon>
        <taxon>Heterodera</taxon>
    </lineage>
</organism>
<dbReference type="PROSITE" id="PS51421">
    <property type="entry name" value="RAS"/>
    <property type="match status" value="1"/>
</dbReference>
<gene>
    <name evidence="4" type="ORF">niasHS_014593</name>
</gene>
<protein>
    <submittedName>
        <fullName evidence="4">Uncharacterized protein</fullName>
    </submittedName>
</protein>
<feature type="compositionally biased region" description="Basic and acidic residues" evidence="3">
    <location>
        <begin position="151"/>
        <end position="163"/>
    </location>
</feature>
<feature type="region of interest" description="Disordered" evidence="3">
    <location>
        <begin position="1"/>
        <end position="44"/>
    </location>
</feature>
<evidence type="ECO:0000256" key="3">
    <source>
        <dbReference type="SAM" id="MobiDB-lite"/>
    </source>
</evidence>
<feature type="region of interest" description="Disordered" evidence="3">
    <location>
        <begin position="58"/>
        <end position="94"/>
    </location>
</feature>
<dbReference type="Pfam" id="PF00071">
    <property type="entry name" value="Ras"/>
    <property type="match status" value="1"/>
</dbReference>
<dbReference type="PROSITE" id="PS51419">
    <property type="entry name" value="RAB"/>
    <property type="match status" value="1"/>
</dbReference>
<reference evidence="4 5" key="1">
    <citation type="submission" date="2024-10" db="EMBL/GenBank/DDBJ databases">
        <authorList>
            <person name="Kim D."/>
        </authorList>
    </citation>
    <scope>NUCLEOTIDE SEQUENCE [LARGE SCALE GENOMIC DNA]</scope>
    <source>
        <strain evidence="4">Taebaek</strain>
    </source>
</reference>
<dbReference type="SUPFAM" id="SSF52540">
    <property type="entry name" value="P-loop containing nucleoside triphosphate hydrolases"/>
    <property type="match status" value="1"/>
</dbReference>